<dbReference type="Pfam" id="PF02254">
    <property type="entry name" value="TrkA_N"/>
    <property type="match status" value="1"/>
</dbReference>
<dbReference type="InterPro" id="IPR050721">
    <property type="entry name" value="Trk_Ktr_HKT_K-transport"/>
</dbReference>
<evidence type="ECO:0000256" key="1">
    <source>
        <dbReference type="SAM" id="Phobius"/>
    </source>
</evidence>
<sequence>MAGGPCGSGRERGAVMGRSTGSDLDDFIPTGWCIIIALAAFIVMLGYWGFSIAYAAAGEAHTANDLLYYTLQLFVLQSGGQVLINNWQLDVARFLAPLLTFSTLLIVLWMLMDRLRTIKLLFYPGHVVICGCGYLGPSIARHYLDRGVFVAIIERDPLNREIEACRALGAEVFIGDATREDLLKKARVHRARDIFVVTGNDEVNTEIAMKCRDIAGNSRVRCHLHLEDPLLYRAFLLSTARVDRHGAPFAMEFFNLYQIAGYCIQKEHPSFTAEEQSGSTAHLLVLGLGRMGETLIVQTVKKWKKTSENSSRITVTCIDRDAERKRDLMLWRHPSLAQYCDLKVVEMDLASLEFQRGDFLCYGEEKPFSRVYICIDDSSIGVSTALTLNQRPAFADVPIVVRSTHEDGITRLFETFRTSPIFSNVFSFPLVASECCMEMIVGGSREILGRAIHEHYRELRIKDGSARDADEAMKPWRELRSDLRESNRKQADQIRKKLAAIACSIAPLTDWDERPFTFSKEEIEMLAEMEHERWMDERVAEGWTYGREKDVERKISPYLVPYVDLSEEIKEYDRVAVRIIPALLARVDMKIVRLERGGD</sequence>
<dbReference type="PROSITE" id="PS51201">
    <property type="entry name" value="RCK_N"/>
    <property type="match status" value="1"/>
</dbReference>
<dbReference type="InterPro" id="IPR003032">
    <property type="entry name" value="Ryanodine_rcpt"/>
</dbReference>
<dbReference type="InterPro" id="IPR036291">
    <property type="entry name" value="NAD(P)-bd_dom_sf"/>
</dbReference>
<evidence type="ECO:0000313" key="3">
    <source>
        <dbReference type="EMBL" id="QYZ78071.1"/>
    </source>
</evidence>
<dbReference type="Gene3D" id="3.40.50.720">
    <property type="entry name" value="NAD(P)-binding Rossmann-like Domain"/>
    <property type="match status" value="1"/>
</dbReference>
<reference evidence="3" key="2">
    <citation type="submission" date="2019-03" db="EMBL/GenBank/DDBJ databases">
        <authorList>
            <person name="Chen S.-C."/>
            <person name="Wu S.-Y."/>
            <person name="Lai M.-C."/>
        </authorList>
    </citation>
    <scope>NUCLEOTIDE SEQUENCE</scope>
    <source>
        <strain evidence="3">ML15</strain>
    </source>
</reference>
<reference evidence="3" key="1">
    <citation type="journal article" date="2005" name="Int. J. Syst. Evol. Microbiol.">
        <title>Methanofollis formosanus sp. nov., isolated from a fish pond.</title>
        <authorList>
            <person name="Wu S.Y."/>
            <person name="Chen S.C."/>
            <person name="Lai M.C."/>
        </authorList>
    </citation>
    <scope>NUCLEOTIDE SEQUENCE</scope>
    <source>
        <strain evidence="3">ML15</strain>
    </source>
</reference>
<dbReference type="SUPFAM" id="SSF51735">
    <property type="entry name" value="NAD(P)-binding Rossmann-fold domains"/>
    <property type="match status" value="1"/>
</dbReference>
<keyword evidence="1" id="KW-0812">Transmembrane</keyword>
<dbReference type="AlphaFoldDB" id="A0A8G1A092"/>
<evidence type="ECO:0000259" key="2">
    <source>
        <dbReference type="PROSITE" id="PS51201"/>
    </source>
</evidence>
<proteinExistence type="predicted"/>
<gene>
    <name evidence="3" type="ORF">E2N92_00810</name>
</gene>
<feature type="transmembrane region" description="Helical" evidence="1">
    <location>
        <begin position="91"/>
        <end position="111"/>
    </location>
</feature>
<accession>A0A8G1A092</accession>
<dbReference type="KEGG" id="mfk:E2N92_00810"/>
<dbReference type="EMBL" id="CP037968">
    <property type="protein sequence ID" value="QYZ78071.1"/>
    <property type="molecule type" value="Genomic_DNA"/>
</dbReference>
<evidence type="ECO:0000313" key="4">
    <source>
        <dbReference type="Proteomes" id="UP000826709"/>
    </source>
</evidence>
<keyword evidence="1" id="KW-0472">Membrane</keyword>
<organism evidence="3 4">
    <name type="scientific">Methanofollis formosanus</name>
    <dbReference type="NCBI Taxonomy" id="299308"/>
    <lineage>
        <taxon>Archaea</taxon>
        <taxon>Methanobacteriati</taxon>
        <taxon>Methanobacteriota</taxon>
        <taxon>Stenosarchaea group</taxon>
        <taxon>Methanomicrobia</taxon>
        <taxon>Methanomicrobiales</taxon>
        <taxon>Methanomicrobiaceae</taxon>
        <taxon>Methanofollis</taxon>
    </lineage>
</organism>
<dbReference type="PANTHER" id="PTHR43833">
    <property type="entry name" value="POTASSIUM CHANNEL PROTEIN 2-RELATED-RELATED"/>
    <property type="match status" value="1"/>
</dbReference>
<dbReference type="Gene3D" id="6.20.350.10">
    <property type="match status" value="1"/>
</dbReference>
<keyword evidence="1" id="KW-1133">Transmembrane helix</keyword>
<dbReference type="PANTHER" id="PTHR43833:SF11">
    <property type="entry name" value="VOLTAGE-GATED POTASSIUM CHANNEL KCH"/>
    <property type="match status" value="1"/>
</dbReference>
<feature type="domain" description="RCK N-terminal" evidence="2">
    <location>
        <begin position="124"/>
        <end position="252"/>
    </location>
</feature>
<feature type="transmembrane region" description="Helical" evidence="1">
    <location>
        <begin position="27"/>
        <end position="54"/>
    </location>
</feature>
<dbReference type="InterPro" id="IPR003148">
    <property type="entry name" value="RCK_N"/>
</dbReference>
<protein>
    <recommendedName>
        <fullName evidence="2">RCK N-terminal domain-containing protein</fullName>
    </recommendedName>
</protein>
<keyword evidence="4" id="KW-1185">Reference proteome</keyword>
<dbReference type="Pfam" id="PF02026">
    <property type="entry name" value="RyR"/>
    <property type="match status" value="1"/>
</dbReference>
<name>A0A8G1A092_9EURY</name>
<dbReference type="Proteomes" id="UP000826709">
    <property type="component" value="Chromosome"/>
</dbReference>
<dbReference type="GO" id="GO:0006813">
    <property type="term" value="P:potassium ion transport"/>
    <property type="evidence" value="ECO:0007669"/>
    <property type="project" value="InterPro"/>
</dbReference>